<keyword evidence="5" id="KW-1003">Cell membrane</keyword>
<dbReference type="GO" id="GO:0071973">
    <property type="term" value="P:bacterial-type flagellum-dependent cell motility"/>
    <property type="evidence" value="ECO:0007669"/>
    <property type="project" value="InterPro"/>
</dbReference>
<feature type="domain" description="Flagellar motor switch protein FliG middle" evidence="12">
    <location>
        <begin position="131"/>
        <end position="202"/>
    </location>
</feature>
<evidence type="ECO:0000313" key="15">
    <source>
        <dbReference type="Proteomes" id="UP000238392"/>
    </source>
</evidence>
<dbReference type="Gene3D" id="1.10.220.30">
    <property type="match status" value="3"/>
</dbReference>
<keyword evidence="14" id="KW-0282">Flagellum</keyword>
<keyword evidence="9" id="KW-0975">Bacterial flagellum</keyword>
<evidence type="ECO:0000256" key="8">
    <source>
        <dbReference type="ARBA" id="ARBA00023136"/>
    </source>
</evidence>
<accession>A0A2T0WU07</accession>
<proteinExistence type="inferred from homology"/>
<keyword evidence="14" id="KW-0969">Cilium</keyword>
<keyword evidence="15" id="KW-1185">Reference proteome</keyword>
<dbReference type="InterPro" id="IPR028263">
    <property type="entry name" value="FliG_N"/>
</dbReference>
<dbReference type="GO" id="GO:0003774">
    <property type="term" value="F:cytoskeletal motor activity"/>
    <property type="evidence" value="ECO:0007669"/>
    <property type="project" value="InterPro"/>
</dbReference>
<reference evidence="14 15" key="1">
    <citation type="submission" date="2018-03" db="EMBL/GenBank/DDBJ databases">
        <title>Genomic Encyclopedia of Archaeal and Bacterial Type Strains, Phase II (KMG-II): from individual species to whole genera.</title>
        <authorList>
            <person name="Goeker M."/>
        </authorList>
    </citation>
    <scope>NUCLEOTIDE SEQUENCE [LARGE SCALE GENOMIC DNA]</scope>
    <source>
        <strain evidence="14 15">DSM 100212</strain>
    </source>
</reference>
<keyword evidence="7" id="KW-0283">Flagellar rotation</keyword>
<evidence type="ECO:0000259" key="12">
    <source>
        <dbReference type="Pfam" id="PF14841"/>
    </source>
</evidence>
<dbReference type="Pfam" id="PF14841">
    <property type="entry name" value="FliG_M"/>
    <property type="match status" value="1"/>
</dbReference>
<dbReference type="InterPro" id="IPR011002">
    <property type="entry name" value="FliG_a-hlx"/>
</dbReference>
<evidence type="ECO:0000256" key="3">
    <source>
        <dbReference type="ARBA" id="ARBA00010299"/>
    </source>
</evidence>
<evidence type="ECO:0000256" key="6">
    <source>
        <dbReference type="ARBA" id="ARBA00022500"/>
    </source>
</evidence>
<organism evidence="14 15">
    <name type="scientific">Donghicola tyrosinivorans</name>
    <dbReference type="NCBI Taxonomy" id="1652492"/>
    <lineage>
        <taxon>Bacteria</taxon>
        <taxon>Pseudomonadati</taxon>
        <taxon>Pseudomonadota</taxon>
        <taxon>Alphaproteobacteria</taxon>
        <taxon>Rhodobacterales</taxon>
        <taxon>Roseobacteraceae</taxon>
        <taxon>Donghicola</taxon>
    </lineage>
</organism>
<dbReference type="PANTHER" id="PTHR30534:SF0">
    <property type="entry name" value="FLAGELLAR MOTOR SWITCH PROTEIN FLIG"/>
    <property type="match status" value="1"/>
</dbReference>
<dbReference type="AlphaFoldDB" id="A0A2T0WU07"/>
<keyword evidence="6" id="KW-0145">Chemotaxis</keyword>
<dbReference type="GO" id="GO:0009425">
    <property type="term" value="C:bacterial-type flagellum basal body"/>
    <property type="evidence" value="ECO:0007669"/>
    <property type="project" value="UniProtKB-SubCell"/>
</dbReference>
<dbReference type="EMBL" id="PVTQ01000005">
    <property type="protein sequence ID" value="PRY90183.1"/>
    <property type="molecule type" value="Genomic_DNA"/>
</dbReference>
<evidence type="ECO:0000256" key="4">
    <source>
        <dbReference type="ARBA" id="ARBA00021870"/>
    </source>
</evidence>
<dbReference type="Pfam" id="PF01706">
    <property type="entry name" value="FliG_C"/>
    <property type="match status" value="1"/>
</dbReference>
<dbReference type="Pfam" id="PF14842">
    <property type="entry name" value="FliG_N"/>
    <property type="match status" value="1"/>
</dbReference>
<evidence type="ECO:0000256" key="10">
    <source>
        <dbReference type="ARBA" id="ARBA00025598"/>
    </source>
</evidence>
<evidence type="ECO:0000259" key="11">
    <source>
        <dbReference type="Pfam" id="PF01706"/>
    </source>
</evidence>
<evidence type="ECO:0000256" key="2">
    <source>
        <dbReference type="ARBA" id="ARBA00004413"/>
    </source>
</evidence>
<evidence type="ECO:0000256" key="1">
    <source>
        <dbReference type="ARBA" id="ARBA00004117"/>
    </source>
</evidence>
<comment type="subcellular location">
    <subcellularLocation>
        <location evidence="1">Bacterial flagellum basal body</location>
    </subcellularLocation>
    <subcellularLocation>
        <location evidence="2">Cell membrane</location>
        <topology evidence="2">Peripheral membrane protein</topology>
        <orientation evidence="2">Cytoplasmic side</orientation>
    </subcellularLocation>
</comment>
<feature type="domain" description="Flagellar motor switch protein FliG C-terminal" evidence="11">
    <location>
        <begin position="231"/>
        <end position="342"/>
    </location>
</feature>
<evidence type="ECO:0000256" key="5">
    <source>
        <dbReference type="ARBA" id="ARBA00022475"/>
    </source>
</evidence>
<comment type="similarity">
    <text evidence="3">Belongs to the FliG family.</text>
</comment>
<comment type="function">
    <text evidence="10">FliG is one of three proteins (FliG, FliN, FliM) that forms the rotor-mounted switch complex (C ring), located at the base of the basal body. This complex interacts with the CheY and CheZ chemotaxis proteins, in addition to contacting components of the motor that determine the direction of flagellar rotation.</text>
</comment>
<dbReference type="OrthoDB" id="7616820at2"/>
<dbReference type="InterPro" id="IPR023087">
    <property type="entry name" value="Flg_Motor_Flig_C"/>
</dbReference>
<protein>
    <recommendedName>
        <fullName evidence="4">Flagellar motor switch protein FliG</fullName>
    </recommendedName>
</protein>
<dbReference type="InterPro" id="IPR000090">
    <property type="entry name" value="Flg_Motor_Flig"/>
</dbReference>
<dbReference type="PRINTS" id="PR00954">
    <property type="entry name" value="FLGMOTORFLIG"/>
</dbReference>
<evidence type="ECO:0000256" key="9">
    <source>
        <dbReference type="ARBA" id="ARBA00023143"/>
    </source>
</evidence>
<dbReference type="RefSeq" id="WP_106264000.1">
    <property type="nucleotide sequence ID" value="NZ_PVTQ01000005.1"/>
</dbReference>
<dbReference type="PANTHER" id="PTHR30534">
    <property type="entry name" value="FLAGELLAR MOTOR SWITCH PROTEIN FLIG"/>
    <property type="match status" value="1"/>
</dbReference>
<dbReference type="InterPro" id="IPR032779">
    <property type="entry name" value="FliG_M"/>
</dbReference>
<keyword evidence="8" id="KW-0472">Membrane</keyword>
<evidence type="ECO:0000313" key="14">
    <source>
        <dbReference type="EMBL" id="PRY90183.1"/>
    </source>
</evidence>
<feature type="domain" description="Flagellar motor switch protein FliG N-terminal" evidence="13">
    <location>
        <begin position="19"/>
        <end position="121"/>
    </location>
</feature>
<dbReference type="Proteomes" id="UP000238392">
    <property type="component" value="Unassembled WGS sequence"/>
</dbReference>
<evidence type="ECO:0000259" key="13">
    <source>
        <dbReference type="Pfam" id="PF14842"/>
    </source>
</evidence>
<gene>
    <name evidence="14" type="ORF">CLV74_105164</name>
</gene>
<sequence>MTQDLAQIAPNASRAPAVLTRRHKAAIIVRFLMSEGADIPISELPEHLQQALTQAMGQLRLIDQTTLTGVVTEFTEELEAVGLSFPDGLAGALDELDGCLSPETSARLRREAGVRQKGDPWARVAGLENDALLELIGRESTEVAAVAISKLPVDKAATLLSLMPGTEARRIAYAVSQTEKVTPEAVYRIGLALATQIDRSPQRAFEAPPAKRLGEILDVSKSSTREEVLTGIEENDADFAQALRRAILTFSDLPERLKPLDAPTLAREVGDEMMATIIAGTDEGQDRDACDFLLENMSKRLADQLRETAREITPPDTAQTENAMAQAIKTLRRLQNEGEITLLVPGQGVRQN</sequence>
<comment type="caution">
    <text evidence="14">The sequence shown here is derived from an EMBL/GenBank/DDBJ whole genome shotgun (WGS) entry which is preliminary data.</text>
</comment>
<dbReference type="SUPFAM" id="SSF48029">
    <property type="entry name" value="FliG"/>
    <property type="match status" value="2"/>
</dbReference>
<evidence type="ECO:0000256" key="7">
    <source>
        <dbReference type="ARBA" id="ARBA00022779"/>
    </source>
</evidence>
<dbReference type="GO" id="GO:0006935">
    <property type="term" value="P:chemotaxis"/>
    <property type="evidence" value="ECO:0007669"/>
    <property type="project" value="UniProtKB-KW"/>
</dbReference>
<keyword evidence="14" id="KW-0966">Cell projection</keyword>
<dbReference type="GO" id="GO:0005886">
    <property type="term" value="C:plasma membrane"/>
    <property type="evidence" value="ECO:0007669"/>
    <property type="project" value="UniProtKB-SubCell"/>
</dbReference>
<name>A0A2T0WU07_9RHOB</name>